<dbReference type="Gene3D" id="3.40.50.300">
    <property type="entry name" value="P-loop containing nucleotide triphosphate hydrolases"/>
    <property type="match status" value="1"/>
</dbReference>
<dbReference type="InterPro" id="IPR003593">
    <property type="entry name" value="AAA+_ATPase"/>
</dbReference>
<dbReference type="AlphaFoldDB" id="A0A0A5GK60"/>
<feature type="domain" description="ABC transporter" evidence="3">
    <location>
        <begin position="4"/>
        <end position="234"/>
    </location>
</feature>
<dbReference type="PANTHER" id="PTHR43582">
    <property type="entry name" value="LINEARMYCIN RESISTANCE ATP-BINDING PROTEIN LNRL"/>
    <property type="match status" value="1"/>
</dbReference>
<evidence type="ECO:0000256" key="1">
    <source>
        <dbReference type="ARBA" id="ARBA00022741"/>
    </source>
</evidence>
<dbReference type="STRING" id="1385511.GCA_000425225_01330"/>
<dbReference type="InterPro" id="IPR027417">
    <property type="entry name" value="P-loop_NTPase"/>
</dbReference>
<dbReference type="Pfam" id="PF00005">
    <property type="entry name" value="ABC_tran"/>
    <property type="match status" value="1"/>
</dbReference>
<dbReference type="InterPro" id="IPR017871">
    <property type="entry name" value="ABC_transporter-like_CS"/>
</dbReference>
<keyword evidence="1" id="KW-0547">Nucleotide-binding</keyword>
<dbReference type="PROSITE" id="PS00211">
    <property type="entry name" value="ABC_TRANSPORTER_1"/>
    <property type="match status" value="1"/>
</dbReference>
<evidence type="ECO:0000256" key="2">
    <source>
        <dbReference type="ARBA" id="ARBA00022840"/>
    </source>
</evidence>
<name>A0A0A5GK60_9BACI</name>
<dbReference type="RefSeq" id="WP_027445678.1">
    <property type="nucleotide sequence ID" value="NZ_AULJ01000013.1"/>
</dbReference>
<dbReference type="eggNOG" id="COG1131">
    <property type="taxonomic scope" value="Bacteria"/>
</dbReference>
<protein>
    <submittedName>
        <fullName evidence="4">Antibiotic ABC transporter ATP-binding protein</fullName>
    </submittedName>
</protein>
<organism evidence="4 5">
    <name type="scientific">Pontibacillus marinus BH030004 = DSM 16465</name>
    <dbReference type="NCBI Taxonomy" id="1385511"/>
    <lineage>
        <taxon>Bacteria</taxon>
        <taxon>Bacillati</taxon>
        <taxon>Bacillota</taxon>
        <taxon>Bacilli</taxon>
        <taxon>Bacillales</taxon>
        <taxon>Bacillaceae</taxon>
        <taxon>Pontibacillus</taxon>
    </lineage>
</organism>
<dbReference type="OrthoDB" id="9804819at2"/>
<dbReference type="Proteomes" id="UP000030403">
    <property type="component" value="Unassembled WGS sequence"/>
</dbReference>
<sequence>MALLEAIELSKTFQKHKAVDDLHITIREGEVLGLLGPNGAGKSTTISMIASLLEPSRGEILYKGKSVLKKSEIIRKELGLVPQEIALYPEFTGKENLMFFARLYKVPKKERAERIAEVLSIVGLSDRASDKVEKYSGGMKRRLNIACALLHKPKLLIMDEPTVGIDPQSRNHILEMVKQLNTKGMSILYTSHYMEEVETLCDRIAIMDHGSIIAEGKKQDLIGMVQDQDLLYVSVEQQVAGFEQAVKEIDEVLFMEREDFRYKIGLKQQAEILPELFTLAHEYGIRIQGIDIQSPRLEDVFLHLTGRSLRDE</sequence>
<evidence type="ECO:0000313" key="4">
    <source>
        <dbReference type="EMBL" id="KGX91510.1"/>
    </source>
</evidence>
<reference evidence="4 5" key="1">
    <citation type="submission" date="2013-08" db="EMBL/GenBank/DDBJ databases">
        <authorList>
            <person name="Huang J."/>
            <person name="Wang G."/>
        </authorList>
    </citation>
    <scope>NUCLEOTIDE SEQUENCE [LARGE SCALE GENOMIC DNA]</scope>
    <source>
        <strain evidence="4 5">BH030004</strain>
    </source>
</reference>
<dbReference type="GO" id="GO:0005524">
    <property type="term" value="F:ATP binding"/>
    <property type="evidence" value="ECO:0007669"/>
    <property type="project" value="UniProtKB-KW"/>
</dbReference>
<dbReference type="SUPFAM" id="SSF52540">
    <property type="entry name" value="P-loop containing nucleoside triphosphate hydrolases"/>
    <property type="match status" value="1"/>
</dbReference>
<proteinExistence type="predicted"/>
<dbReference type="SMART" id="SM00382">
    <property type="entry name" value="AAA"/>
    <property type="match status" value="1"/>
</dbReference>
<accession>A0A0A5GK60</accession>
<gene>
    <name evidence="4" type="ORF">N783_08130</name>
</gene>
<keyword evidence="2 4" id="KW-0067">ATP-binding</keyword>
<dbReference type="InterPro" id="IPR003439">
    <property type="entry name" value="ABC_transporter-like_ATP-bd"/>
</dbReference>
<keyword evidence="5" id="KW-1185">Reference proteome</keyword>
<evidence type="ECO:0000313" key="5">
    <source>
        <dbReference type="Proteomes" id="UP000030403"/>
    </source>
</evidence>
<comment type="caution">
    <text evidence="4">The sequence shown here is derived from an EMBL/GenBank/DDBJ whole genome shotgun (WGS) entry which is preliminary data.</text>
</comment>
<dbReference type="EMBL" id="AVPF01000002">
    <property type="protein sequence ID" value="KGX91510.1"/>
    <property type="molecule type" value="Genomic_DNA"/>
</dbReference>
<evidence type="ECO:0000259" key="3">
    <source>
        <dbReference type="PROSITE" id="PS50893"/>
    </source>
</evidence>
<dbReference type="PROSITE" id="PS50893">
    <property type="entry name" value="ABC_TRANSPORTER_2"/>
    <property type="match status" value="1"/>
</dbReference>
<dbReference type="PANTHER" id="PTHR43582:SF2">
    <property type="entry name" value="LINEARMYCIN RESISTANCE ATP-BINDING PROTEIN LNRL"/>
    <property type="match status" value="1"/>
</dbReference>
<dbReference type="GO" id="GO:0016887">
    <property type="term" value="F:ATP hydrolysis activity"/>
    <property type="evidence" value="ECO:0007669"/>
    <property type="project" value="InterPro"/>
</dbReference>